<dbReference type="InterPro" id="IPR012312">
    <property type="entry name" value="Hemerythrin-like"/>
</dbReference>
<evidence type="ECO:0000256" key="2">
    <source>
        <dbReference type="ARBA" id="ARBA00022621"/>
    </source>
</evidence>
<feature type="domain" description="Hemerythrin-like" evidence="5">
    <location>
        <begin position="15"/>
        <end position="129"/>
    </location>
</feature>
<dbReference type="InterPro" id="IPR012827">
    <property type="entry name" value="Hemerythrin_metal-bd"/>
</dbReference>
<dbReference type="InterPro" id="IPR035938">
    <property type="entry name" value="Hemerythrin-like_sf"/>
</dbReference>
<keyword evidence="2" id="KW-0813">Transport</keyword>
<dbReference type="RefSeq" id="WP_014808377.1">
    <property type="nucleotide sequence ID" value="NC_018025.1"/>
</dbReference>
<dbReference type="STRING" id="706587.Desti_0484"/>
<evidence type="ECO:0000259" key="5">
    <source>
        <dbReference type="Pfam" id="PF01814"/>
    </source>
</evidence>
<protein>
    <submittedName>
        <fullName evidence="6">Hemerythrin-like metal-binding domain-containing protein</fullName>
    </submittedName>
</protein>
<dbReference type="GO" id="GO:0005344">
    <property type="term" value="F:oxygen carrier activity"/>
    <property type="evidence" value="ECO:0007669"/>
    <property type="project" value="UniProtKB-KW"/>
</dbReference>
<evidence type="ECO:0000313" key="7">
    <source>
        <dbReference type="Proteomes" id="UP000006055"/>
    </source>
</evidence>
<dbReference type="HOGENOM" id="CLU_086902_3_1_7"/>
<dbReference type="PANTHER" id="PTHR37164:SF1">
    <property type="entry name" value="BACTERIOHEMERYTHRIN"/>
    <property type="match status" value="1"/>
</dbReference>
<keyword evidence="4" id="KW-0408">Iron</keyword>
<keyword evidence="3" id="KW-0479">Metal-binding</keyword>
<organism evidence="6 7">
    <name type="scientific">Desulfomonile tiedjei (strain ATCC 49306 / DSM 6799 / DCB-1)</name>
    <dbReference type="NCBI Taxonomy" id="706587"/>
    <lineage>
        <taxon>Bacteria</taxon>
        <taxon>Pseudomonadati</taxon>
        <taxon>Thermodesulfobacteriota</taxon>
        <taxon>Desulfomonilia</taxon>
        <taxon>Desulfomonilales</taxon>
        <taxon>Desulfomonilaceae</taxon>
        <taxon>Desulfomonile</taxon>
    </lineage>
</organism>
<gene>
    <name evidence="6" type="ordered locus">Desti_0484</name>
</gene>
<dbReference type="PROSITE" id="PS00550">
    <property type="entry name" value="HEMERYTHRINS"/>
    <property type="match status" value="1"/>
</dbReference>
<keyword evidence="7" id="KW-1185">Reference proteome</keyword>
<comment type="similarity">
    <text evidence="1">Belongs to the hemerythrin family.</text>
</comment>
<dbReference type="KEGG" id="dti:Desti_0484"/>
<dbReference type="InterPro" id="IPR050669">
    <property type="entry name" value="Hemerythrin"/>
</dbReference>
<dbReference type="NCBIfam" id="NF033749">
    <property type="entry name" value="bact_hemeryth"/>
    <property type="match status" value="1"/>
</dbReference>
<evidence type="ECO:0000313" key="6">
    <source>
        <dbReference type="EMBL" id="AFM23218.1"/>
    </source>
</evidence>
<dbReference type="InterPro" id="IPR016131">
    <property type="entry name" value="Haemerythrin_Fe_BS"/>
</dbReference>
<sequence>MADWIPWSDDLNCNIAMIDEQHRELFRRFNVLGDAVWDGKGKEAVGELLDFLANYTIRHFGDEEALMATYKYPALAAHKKAHEDLVNEVQTFIQTYKTQEVNSSLIISVLNKLGDWTRGHIRGMDQEYSRYLKPKLDNL</sequence>
<dbReference type="AlphaFoldDB" id="I4C0X7"/>
<dbReference type="eggNOG" id="COG2703">
    <property type="taxonomic scope" value="Bacteria"/>
</dbReference>
<dbReference type="Gene3D" id="1.20.120.50">
    <property type="entry name" value="Hemerythrin-like"/>
    <property type="match status" value="1"/>
</dbReference>
<dbReference type="SUPFAM" id="SSF47188">
    <property type="entry name" value="Hemerythrin-like"/>
    <property type="match status" value="1"/>
</dbReference>
<dbReference type="OrthoDB" id="9774644at2"/>
<dbReference type="Pfam" id="PF01814">
    <property type="entry name" value="Hemerythrin"/>
    <property type="match status" value="1"/>
</dbReference>
<evidence type="ECO:0000256" key="1">
    <source>
        <dbReference type="ARBA" id="ARBA00010587"/>
    </source>
</evidence>
<name>I4C0X7_DESTA</name>
<reference evidence="7" key="1">
    <citation type="submission" date="2012-06" db="EMBL/GenBank/DDBJ databases">
        <title>Complete sequence of chromosome of Desulfomonile tiedjei DSM 6799.</title>
        <authorList>
            <person name="Lucas S."/>
            <person name="Copeland A."/>
            <person name="Lapidus A."/>
            <person name="Glavina del Rio T."/>
            <person name="Dalin E."/>
            <person name="Tice H."/>
            <person name="Bruce D."/>
            <person name="Goodwin L."/>
            <person name="Pitluck S."/>
            <person name="Peters L."/>
            <person name="Ovchinnikova G."/>
            <person name="Zeytun A."/>
            <person name="Lu M."/>
            <person name="Kyrpides N."/>
            <person name="Mavromatis K."/>
            <person name="Ivanova N."/>
            <person name="Brettin T."/>
            <person name="Detter J.C."/>
            <person name="Han C."/>
            <person name="Larimer F."/>
            <person name="Land M."/>
            <person name="Hauser L."/>
            <person name="Markowitz V."/>
            <person name="Cheng J.-F."/>
            <person name="Hugenholtz P."/>
            <person name="Woyke T."/>
            <person name="Wu D."/>
            <person name="Spring S."/>
            <person name="Schroeder M."/>
            <person name="Brambilla E."/>
            <person name="Klenk H.-P."/>
            <person name="Eisen J.A."/>
        </authorList>
    </citation>
    <scope>NUCLEOTIDE SEQUENCE [LARGE SCALE GENOMIC DNA]</scope>
    <source>
        <strain evidence="7">ATCC 49306 / DSM 6799 / DCB-1</strain>
    </source>
</reference>
<dbReference type="NCBIfam" id="TIGR02481">
    <property type="entry name" value="hemeryth_dom"/>
    <property type="match status" value="1"/>
</dbReference>
<evidence type="ECO:0000256" key="4">
    <source>
        <dbReference type="ARBA" id="ARBA00023004"/>
    </source>
</evidence>
<dbReference type="GO" id="GO:0046872">
    <property type="term" value="F:metal ion binding"/>
    <property type="evidence" value="ECO:0007669"/>
    <property type="project" value="UniProtKB-KW"/>
</dbReference>
<accession>I4C0X7</accession>
<evidence type="ECO:0000256" key="3">
    <source>
        <dbReference type="ARBA" id="ARBA00022723"/>
    </source>
</evidence>
<proteinExistence type="inferred from homology"/>
<dbReference type="Proteomes" id="UP000006055">
    <property type="component" value="Chromosome"/>
</dbReference>
<dbReference type="EMBL" id="CP003360">
    <property type="protein sequence ID" value="AFM23218.1"/>
    <property type="molecule type" value="Genomic_DNA"/>
</dbReference>
<dbReference type="CDD" id="cd12107">
    <property type="entry name" value="Hemerythrin"/>
    <property type="match status" value="1"/>
</dbReference>
<dbReference type="PANTHER" id="PTHR37164">
    <property type="entry name" value="BACTERIOHEMERYTHRIN"/>
    <property type="match status" value="1"/>
</dbReference>
<keyword evidence="2" id="KW-0561">Oxygen transport</keyword>